<evidence type="ECO:0000256" key="5">
    <source>
        <dbReference type="ARBA" id="ARBA00022148"/>
    </source>
</evidence>
<evidence type="ECO:0000256" key="18">
    <source>
        <dbReference type="ARBA" id="ARBA00023306"/>
    </source>
</evidence>
<evidence type="ECO:0000256" key="3">
    <source>
        <dbReference type="ARBA" id="ARBA00009903"/>
    </source>
</evidence>
<evidence type="ECO:0000256" key="6">
    <source>
        <dbReference type="ARBA" id="ARBA00022490"/>
    </source>
</evidence>
<keyword evidence="13" id="KW-0418">Kinase</keyword>
<reference evidence="26" key="3">
    <citation type="submission" date="2025-09" db="UniProtKB">
        <authorList>
            <consortium name="Ensembl"/>
        </authorList>
    </citation>
    <scope>IDENTIFICATION</scope>
</reference>
<keyword evidence="7" id="KW-0723">Serine/threonine-protein kinase</keyword>
<evidence type="ECO:0000256" key="20">
    <source>
        <dbReference type="ARBA" id="ARBA00047899"/>
    </source>
</evidence>
<evidence type="ECO:0000256" key="15">
    <source>
        <dbReference type="ARBA" id="ARBA00022990"/>
    </source>
</evidence>
<dbReference type="GO" id="GO:0004674">
    <property type="term" value="F:protein serine/threonine kinase activity"/>
    <property type="evidence" value="ECO:0007669"/>
    <property type="project" value="UniProtKB-KW"/>
</dbReference>
<dbReference type="GO" id="GO:0005634">
    <property type="term" value="C:nucleus"/>
    <property type="evidence" value="ECO:0007669"/>
    <property type="project" value="UniProtKB-SubCell"/>
</dbReference>
<feature type="compositionally biased region" description="Polar residues" evidence="23">
    <location>
        <begin position="42"/>
        <end position="52"/>
    </location>
</feature>
<evidence type="ECO:0000256" key="17">
    <source>
        <dbReference type="ARBA" id="ARBA00023242"/>
    </source>
</evidence>
<comment type="catalytic activity">
    <reaction evidence="20">
        <text>L-threonyl-[protein] + ATP = O-phospho-L-threonyl-[protein] + ADP + H(+)</text>
        <dbReference type="Rhea" id="RHEA:46608"/>
        <dbReference type="Rhea" id="RHEA-COMP:11060"/>
        <dbReference type="Rhea" id="RHEA-COMP:11605"/>
        <dbReference type="ChEBI" id="CHEBI:15378"/>
        <dbReference type="ChEBI" id="CHEBI:30013"/>
        <dbReference type="ChEBI" id="CHEBI:30616"/>
        <dbReference type="ChEBI" id="CHEBI:61977"/>
        <dbReference type="ChEBI" id="CHEBI:456216"/>
        <dbReference type="EC" id="2.7.11.1"/>
    </reaction>
</comment>
<name>A0A8C4LGL3_EQUAS</name>
<dbReference type="GO" id="GO:0005813">
    <property type="term" value="C:centrosome"/>
    <property type="evidence" value="ECO:0007669"/>
    <property type="project" value="UniProtKB-SubCell"/>
</dbReference>
<comment type="similarity">
    <text evidence="3">Belongs to the protein kinase superfamily. AGC Ser/Thr protein kinase family.</text>
</comment>
<keyword evidence="11" id="KW-0547">Nucleotide-binding</keyword>
<evidence type="ECO:0000256" key="13">
    <source>
        <dbReference type="ARBA" id="ARBA00022777"/>
    </source>
</evidence>
<comment type="catalytic activity">
    <reaction evidence="21">
        <text>L-seryl-[protein] + ATP = O-phospho-L-seryl-[protein] + ADP + H(+)</text>
        <dbReference type="Rhea" id="RHEA:17989"/>
        <dbReference type="Rhea" id="RHEA-COMP:9863"/>
        <dbReference type="Rhea" id="RHEA-COMP:11604"/>
        <dbReference type="ChEBI" id="CHEBI:15378"/>
        <dbReference type="ChEBI" id="CHEBI:29999"/>
        <dbReference type="ChEBI" id="CHEBI:30616"/>
        <dbReference type="ChEBI" id="CHEBI:83421"/>
        <dbReference type="ChEBI" id="CHEBI:456216"/>
        <dbReference type="EC" id="2.7.11.1"/>
    </reaction>
</comment>
<evidence type="ECO:0000259" key="25">
    <source>
        <dbReference type="PROSITE" id="PS51285"/>
    </source>
</evidence>
<dbReference type="GO" id="GO:0044325">
    <property type="term" value="F:transmembrane transporter binding"/>
    <property type="evidence" value="ECO:0007669"/>
    <property type="project" value="Ensembl"/>
</dbReference>
<dbReference type="EC" id="2.7.11.1" evidence="4"/>
<dbReference type="Ensembl" id="ENSEAST00005010381.2">
    <property type="protein sequence ID" value="ENSEASP00005009558.2"/>
    <property type="gene ID" value="ENSEASG00005006812.2"/>
</dbReference>
<dbReference type="FunFam" id="1.10.510.10:FF:000278">
    <property type="entry name" value="serine/threonine-protein kinase greatwall isoform X1"/>
    <property type="match status" value="1"/>
</dbReference>
<dbReference type="GeneTree" id="ENSGT00940000157002"/>
<evidence type="ECO:0000256" key="1">
    <source>
        <dbReference type="ARBA" id="ARBA00004123"/>
    </source>
</evidence>
<dbReference type="Proteomes" id="UP000694387">
    <property type="component" value="Chromosome 29"/>
</dbReference>
<keyword evidence="27" id="KW-1185">Reference proteome</keyword>
<dbReference type="PROSITE" id="PS51285">
    <property type="entry name" value="AGC_KINASE_CTER"/>
    <property type="match status" value="1"/>
</dbReference>
<sequence length="996" mass="109631">MQIQVPSFLFPSGMNCLHLPGRDKRSKRAAGTAPEEPVAGSTIAQRPASTPHASFRVDDRGWRGGAARGSARRRRDVTAGVRRGRSLTLNPVGGTGGSERDLGAGRGLGPGWPAMEAAAGSEEDGGAGAATVECVYRIPLPRPPSIEEFTIVKPISRGAFGKVYLGQKGDKLYAVKVVKKADMINKNMTHQVQAERDALALSKSPFIVHLYYSLQSTNNVYLVMEYLIGGDVKSLLHMYGYFDEEMAVKYISEVALALDYLHRHRIIHRDLKPDNMLISNEGHIKLTDFGLSKVTLNRDINMMDILTTPSMAKPRQDYSRTPGQVLSLISSLGFYTPVAEKNQDSANIFSTHVSETLQLSQGLTCPMSIDQEDTTPYSSKLLKSCLETVASNPGMPVKCLTSNLLQSRKRLATSSASSQSHTFASSVESECHSSPRWEKDCQESDEALGSAMMSWNTIEKPLCTKSTNAIETKSCNNKDLELALSPIHNSGAVPATGSSCVNLGKKCFSGEVSWEARELDINNINTATDTRRSGLHQSNQCAVDSGGKTEEHLGKRSFKRNFELVDSSPCQEIIQNKKSCIEYRHSNETRDCCTNQSTGLTAEVQDLKLSVDRSQQNDGANKENVVSSLIDKQQTPETSPIPMIAKNLMCELDEDCDKNNKKDYLSSSFLCSDDDRASKSICMDSDSSFPGLSIMESPLERQSLDPDKSIKKSFLEGSNIEDLLTVSPSCQENTLPKGDENPAVQDRNQNMLAPSLEVLKTSTFSKRNAVAFRSFNSHINASNNSEPSKMSITSLDAMDISCTYSGSYPMAVTPTQKRRSHMPYEQTPNHIKSGTPFRTPKSVRRGAAPVDDGRILGTPDYLAPELLLGRAHGPAVDWWALGVCLFEFLTGIPPFNDETPQQVFQNILKRDIPWPEGEEKLSDNAQSAVEILLTIDDTKRAGMKELKHHPLFSDVDWENLQHQTMPFIPQPDDETDTSYFEARNNAQHLTVSGFSL</sequence>
<dbReference type="InterPro" id="IPR000961">
    <property type="entry name" value="AGC-kinase_C"/>
</dbReference>
<evidence type="ECO:0000256" key="14">
    <source>
        <dbReference type="ARBA" id="ARBA00022840"/>
    </source>
</evidence>
<evidence type="ECO:0000259" key="24">
    <source>
        <dbReference type="PROSITE" id="PS50011"/>
    </source>
</evidence>
<keyword evidence="10" id="KW-0808">Transferase</keyword>
<dbReference type="GO" id="GO:0005524">
    <property type="term" value="F:ATP binding"/>
    <property type="evidence" value="ECO:0007669"/>
    <property type="project" value="UniProtKB-KW"/>
</dbReference>
<evidence type="ECO:0000256" key="4">
    <source>
        <dbReference type="ARBA" id="ARBA00012513"/>
    </source>
</evidence>
<gene>
    <name evidence="26" type="primary">MASTL</name>
</gene>
<keyword evidence="16" id="KW-0206">Cytoskeleton</keyword>
<dbReference type="FunFam" id="3.30.200.20:FF:000277">
    <property type="entry name" value="serine/threonine-protein kinase greatwall isoform X1"/>
    <property type="match status" value="1"/>
</dbReference>
<dbReference type="GO" id="GO:0051301">
    <property type="term" value="P:cell division"/>
    <property type="evidence" value="ECO:0007669"/>
    <property type="project" value="UniProtKB-KW"/>
</dbReference>
<dbReference type="SUPFAM" id="SSF56112">
    <property type="entry name" value="Protein kinase-like (PK-like)"/>
    <property type="match status" value="1"/>
</dbReference>
<dbReference type="PROSITE" id="PS50011">
    <property type="entry name" value="PROTEIN_KINASE_DOM"/>
    <property type="match status" value="1"/>
</dbReference>
<keyword evidence="18" id="KW-0131">Cell cycle</keyword>
<keyword evidence="9" id="KW-0132">Cell division</keyword>
<reference evidence="26" key="2">
    <citation type="submission" date="2025-08" db="UniProtKB">
        <authorList>
            <consortium name="Ensembl"/>
        </authorList>
    </citation>
    <scope>IDENTIFICATION</scope>
</reference>
<comment type="function">
    <text evidence="22">Serine/threonine kinase that plays a key role in M phase by acting as a regulator of mitosis entry and maintenance. Acts by promoting the inactivation of protein phosphatase 2A (PP2A) during M phase: does not directly inhibit PP2A but acts by mediating phosphorylation and subsequent activation of ARPP19 and ENSA at 'Ser-62' and 'Ser-67', respectively. ARPP19 and ENSA are phosphatase inhibitors that specifically inhibit the PPP2R2D (PR55-delta) subunit of PP2A. Inactivation of PP2A during M phase is essential to keep cyclin-B1-CDK1 activity high. Following DNA damage, it is also involved in checkpoint recovery by being inhibited.</text>
</comment>
<dbReference type="AlphaFoldDB" id="A0A8C4LGL3"/>
<keyword evidence="8" id="KW-0597">Phosphoprotein</keyword>
<comment type="subcellular location">
    <subcellularLocation>
        <location evidence="2">Cytoplasm</location>
        <location evidence="2">Cytoskeleton</location>
        <location evidence="2">Microtubule organizing center</location>
        <location evidence="2">Centrosome</location>
    </subcellularLocation>
    <subcellularLocation>
        <location evidence="1">Nucleus</location>
    </subcellularLocation>
</comment>
<evidence type="ECO:0000256" key="10">
    <source>
        <dbReference type="ARBA" id="ARBA00022679"/>
    </source>
</evidence>
<feature type="compositionally biased region" description="Polar residues" evidence="23">
    <location>
        <begin position="614"/>
        <end position="638"/>
    </location>
</feature>
<feature type="region of interest" description="Disordered" evidence="23">
    <location>
        <begin position="614"/>
        <end position="640"/>
    </location>
</feature>
<dbReference type="InterPro" id="IPR011009">
    <property type="entry name" value="Kinase-like_dom_sf"/>
</dbReference>
<evidence type="ECO:0000313" key="26">
    <source>
        <dbReference type="Ensembl" id="ENSEASP00005009558.2"/>
    </source>
</evidence>
<dbReference type="Gene3D" id="1.10.510.10">
    <property type="entry name" value="Transferase(Phosphotransferase) domain 1"/>
    <property type="match status" value="2"/>
</dbReference>
<dbReference type="FunFam" id="1.10.510.10:FF:001219">
    <property type="entry name" value="serine/threonine-protein kinase greatwall isoform X1"/>
    <property type="match status" value="1"/>
</dbReference>
<evidence type="ECO:0000256" key="11">
    <source>
        <dbReference type="ARBA" id="ARBA00022741"/>
    </source>
</evidence>
<feature type="region of interest" description="Disordered" evidence="23">
    <location>
        <begin position="816"/>
        <end position="850"/>
    </location>
</feature>
<dbReference type="PROSITE" id="PS00108">
    <property type="entry name" value="PROTEIN_KINASE_ST"/>
    <property type="match status" value="1"/>
</dbReference>
<evidence type="ECO:0000256" key="7">
    <source>
        <dbReference type="ARBA" id="ARBA00022527"/>
    </source>
</evidence>
<evidence type="ECO:0000256" key="23">
    <source>
        <dbReference type="SAM" id="MobiDB-lite"/>
    </source>
</evidence>
<feature type="domain" description="AGC-kinase C-terminal" evidence="25">
    <location>
        <begin position="953"/>
        <end position="996"/>
    </location>
</feature>
<protein>
    <recommendedName>
        <fullName evidence="5">Serine/threonine-protein kinase greatwall</fullName>
        <ecNumber evidence="4">2.7.11.1</ecNumber>
    </recommendedName>
    <alternativeName>
        <fullName evidence="19">Microtubule-associated serine/threonine-protein kinase-like</fullName>
    </alternativeName>
</protein>
<evidence type="ECO:0000256" key="21">
    <source>
        <dbReference type="ARBA" id="ARBA00048679"/>
    </source>
</evidence>
<keyword evidence="17" id="KW-0539">Nucleus</keyword>
<evidence type="ECO:0000256" key="16">
    <source>
        <dbReference type="ARBA" id="ARBA00023212"/>
    </source>
</evidence>
<dbReference type="GO" id="GO:0035556">
    <property type="term" value="P:intracellular signal transduction"/>
    <property type="evidence" value="ECO:0007669"/>
    <property type="project" value="TreeGrafter"/>
</dbReference>
<keyword evidence="15" id="KW-0007">Acetylation</keyword>
<accession>A0A8C4LGL3</accession>
<dbReference type="PANTHER" id="PTHR24356:SF1">
    <property type="entry name" value="SERINE_THREONINE-PROTEIN KINASE GREATWALL"/>
    <property type="match status" value="1"/>
</dbReference>
<reference evidence="26 27" key="1">
    <citation type="journal article" date="2020" name="Nat. Commun.">
        <title>Donkey genomes provide new insights into domestication and selection for coat color.</title>
        <authorList>
            <person name="Wang"/>
            <person name="C."/>
            <person name="Li"/>
            <person name="H."/>
            <person name="Guo"/>
            <person name="Y."/>
            <person name="Huang"/>
            <person name="J."/>
            <person name="Sun"/>
            <person name="Y."/>
            <person name="Min"/>
            <person name="J."/>
            <person name="Wang"/>
            <person name="J."/>
            <person name="Fang"/>
            <person name="X."/>
            <person name="Zhao"/>
            <person name="Z."/>
            <person name="Wang"/>
            <person name="S."/>
            <person name="Zhang"/>
            <person name="Y."/>
            <person name="Liu"/>
            <person name="Q."/>
            <person name="Jiang"/>
            <person name="Q."/>
            <person name="Wang"/>
            <person name="X."/>
            <person name="Guo"/>
            <person name="Y."/>
            <person name="Yang"/>
            <person name="C."/>
            <person name="Wang"/>
            <person name="Y."/>
            <person name="Tian"/>
            <person name="F."/>
            <person name="Zhuang"/>
            <person name="G."/>
            <person name="Fan"/>
            <person name="Y."/>
            <person name="Gao"/>
            <person name="Q."/>
            <person name="Li"/>
            <person name="Y."/>
            <person name="Ju"/>
            <person name="Z."/>
            <person name="Li"/>
            <person name="J."/>
            <person name="Li"/>
            <person name="R."/>
            <person name="Hou"/>
            <person name="M."/>
            <person name="Yang"/>
            <person name="G."/>
            <person name="Liu"/>
            <person name="G."/>
            <person name="Liu"/>
            <person name="W."/>
            <person name="Guo"/>
            <person name="J."/>
            <person name="Pan"/>
            <person name="S."/>
            <person name="Fan"/>
            <person name="G."/>
            <person name="Zhang"/>
            <person name="W."/>
            <person name="Zhang"/>
            <person name="R."/>
            <person name="Yu"/>
            <person name="J."/>
            <person name="Zhang"/>
            <person name="X."/>
            <person name="Yin"/>
            <person name="Q."/>
            <person name="Ji"/>
            <person name="C."/>
            <person name="Jin"/>
            <person name="Y."/>
            <person name="Yue"/>
            <person name="G."/>
            <person name="Liu"/>
            <person name="M."/>
            <person name="Xu"/>
            <person name="J."/>
            <person name="Liu"/>
            <person name="S."/>
            <person name="Jordana"/>
            <person name="J."/>
            <person name="Noce"/>
            <person name="A."/>
            <person name="Amills"/>
            <person name="M."/>
            <person name="Wu"/>
            <person name="D.D."/>
            <person name="Li"/>
            <person name="S."/>
            <person name="Zhou"/>
            <person name="X. and Zhong"/>
            <person name="J."/>
        </authorList>
    </citation>
    <scope>NUCLEOTIDE SEQUENCE [LARGE SCALE GENOMIC DNA]</scope>
</reference>
<evidence type="ECO:0000256" key="22">
    <source>
        <dbReference type="ARBA" id="ARBA00058869"/>
    </source>
</evidence>
<dbReference type="Pfam" id="PF00069">
    <property type="entry name" value="Pkinase"/>
    <property type="match status" value="2"/>
</dbReference>
<keyword evidence="14" id="KW-0067">ATP-binding</keyword>
<feature type="region of interest" description="Disordered" evidence="23">
    <location>
        <begin position="19"/>
        <end position="106"/>
    </location>
</feature>
<keyword evidence="6" id="KW-0963">Cytoplasm</keyword>
<dbReference type="SMART" id="SM00220">
    <property type="entry name" value="S_TKc"/>
    <property type="match status" value="1"/>
</dbReference>
<evidence type="ECO:0000256" key="12">
    <source>
        <dbReference type="ARBA" id="ARBA00022776"/>
    </source>
</evidence>
<dbReference type="GO" id="GO:0007147">
    <property type="term" value="P:female meiosis II"/>
    <property type="evidence" value="ECO:0007669"/>
    <property type="project" value="Ensembl"/>
</dbReference>
<organism evidence="26 27">
    <name type="scientific">Equus asinus</name>
    <name type="common">Donkey</name>
    <name type="synonym">Equus africanus asinus</name>
    <dbReference type="NCBI Taxonomy" id="9793"/>
    <lineage>
        <taxon>Eukaryota</taxon>
        <taxon>Metazoa</taxon>
        <taxon>Chordata</taxon>
        <taxon>Craniata</taxon>
        <taxon>Vertebrata</taxon>
        <taxon>Euteleostomi</taxon>
        <taxon>Mammalia</taxon>
        <taxon>Eutheria</taxon>
        <taxon>Laurasiatheria</taxon>
        <taxon>Perissodactyla</taxon>
        <taxon>Equidae</taxon>
        <taxon>Equus</taxon>
    </lineage>
</organism>
<evidence type="ECO:0000313" key="27">
    <source>
        <dbReference type="Proteomes" id="UP000694387"/>
    </source>
</evidence>
<evidence type="ECO:0000256" key="19">
    <source>
        <dbReference type="ARBA" id="ARBA00033099"/>
    </source>
</evidence>
<evidence type="ECO:0000256" key="8">
    <source>
        <dbReference type="ARBA" id="ARBA00022553"/>
    </source>
</evidence>
<evidence type="ECO:0000256" key="9">
    <source>
        <dbReference type="ARBA" id="ARBA00022618"/>
    </source>
</evidence>
<proteinExistence type="inferred from homology"/>
<keyword evidence="12" id="KW-0498">Mitosis</keyword>
<dbReference type="InterPro" id="IPR008271">
    <property type="entry name" value="Ser/Thr_kinase_AS"/>
</dbReference>
<dbReference type="InterPro" id="IPR050236">
    <property type="entry name" value="Ser_Thr_kinase_AGC"/>
</dbReference>
<evidence type="ECO:0000256" key="2">
    <source>
        <dbReference type="ARBA" id="ARBA00004300"/>
    </source>
</evidence>
<dbReference type="Gene3D" id="3.30.200.20">
    <property type="entry name" value="Phosphorylase Kinase, domain 1"/>
    <property type="match status" value="2"/>
</dbReference>
<dbReference type="PANTHER" id="PTHR24356">
    <property type="entry name" value="SERINE/THREONINE-PROTEIN KINASE"/>
    <property type="match status" value="1"/>
</dbReference>
<feature type="domain" description="Protein kinase" evidence="24">
    <location>
        <begin position="149"/>
        <end position="952"/>
    </location>
</feature>
<dbReference type="InterPro" id="IPR000719">
    <property type="entry name" value="Prot_kinase_dom"/>
</dbReference>